<reference evidence="2 3" key="1">
    <citation type="submission" date="2020-11" db="EMBL/GenBank/DDBJ databases">
        <title>Kefir isolates.</title>
        <authorList>
            <person name="Marcisauskas S."/>
            <person name="Kim Y."/>
            <person name="Blasche S."/>
        </authorList>
    </citation>
    <scope>NUCLEOTIDE SEQUENCE [LARGE SCALE GENOMIC DNA]</scope>
    <source>
        <strain evidence="2 3">OG2</strain>
    </source>
</reference>
<accession>A0A9P6WEZ3</accession>
<evidence type="ECO:0000313" key="3">
    <source>
        <dbReference type="Proteomes" id="UP000750334"/>
    </source>
</evidence>
<organism evidence="2 3">
    <name type="scientific">Maudiozyma exigua</name>
    <name type="common">Yeast</name>
    <name type="synonym">Kazachstania exigua</name>
    <dbReference type="NCBI Taxonomy" id="34358"/>
    <lineage>
        <taxon>Eukaryota</taxon>
        <taxon>Fungi</taxon>
        <taxon>Dikarya</taxon>
        <taxon>Ascomycota</taxon>
        <taxon>Saccharomycotina</taxon>
        <taxon>Saccharomycetes</taxon>
        <taxon>Saccharomycetales</taxon>
        <taxon>Saccharomycetaceae</taxon>
        <taxon>Maudiozyma</taxon>
    </lineage>
</organism>
<protein>
    <submittedName>
        <fullName evidence="2">Uncharacterized protein</fullName>
    </submittedName>
</protein>
<dbReference type="Proteomes" id="UP000750334">
    <property type="component" value="Unassembled WGS sequence"/>
</dbReference>
<evidence type="ECO:0000313" key="2">
    <source>
        <dbReference type="EMBL" id="KAG0671633.1"/>
    </source>
</evidence>
<name>A0A9P6WEZ3_MAUEX</name>
<feature type="region of interest" description="Disordered" evidence="1">
    <location>
        <begin position="1"/>
        <end position="48"/>
    </location>
</feature>
<comment type="caution">
    <text evidence="2">The sequence shown here is derived from an EMBL/GenBank/DDBJ whole genome shotgun (WGS) entry which is preliminary data.</text>
</comment>
<dbReference type="EMBL" id="PUHR01000010">
    <property type="protein sequence ID" value="KAG0671633.1"/>
    <property type="molecule type" value="Genomic_DNA"/>
</dbReference>
<sequence length="373" mass="43975">MGFATIGYPTRHHKRRRLPDHDDRPIYYHNHKKRIGSKQNKERTPGYLSLSNDISNNITSSISRNGIRPKNITLQDLPYEIIQRIFVLVKDTTCMPKLNKFFYTCLRPTEYLVRKAMIERYFSDPKRYGIERCLQDNGYLINPEIFSNKLFAQYLLRNLTSLPLPIDLFAPRSLIPYLHDDNLPEDFIFDIGQLSKGEFDLPMYFYHNFDCYCYKPSLLQTMCKYFTVSNIPLILENFLDWALTEGSHYGITNIIEVLEGIWVLLSSRNIFVNTQHLMIITLHRLYDKADDNSTRYWGDLFRDSDETIDDQKERFVEYIVRAFYRRNDDSGTKLLSGTEIWNILMEISNMKLIGIFTKYGVYPEMSMIGNSSI</sequence>
<proteinExistence type="predicted"/>
<gene>
    <name evidence="2" type="ORF">C6P45_000124</name>
</gene>
<evidence type="ECO:0000256" key="1">
    <source>
        <dbReference type="SAM" id="MobiDB-lite"/>
    </source>
</evidence>
<dbReference type="AlphaFoldDB" id="A0A9P6WEZ3"/>
<dbReference type="OrthoDB" id="4038608at2759"/>
<keyword evidence="3" id="KW-1185">Reference proteome</keyword>